<dbReference type="eggNOG" id="KOG4686">
    <property type="taxonomic scope" value="Eukaryota"/>
</dbReference>
<keyword evidence="5 8" id="KW-1133">Transmembrane helix</keyword>
<feature type="region of interest" description="Disordered" evidence="7">
    <location>
        <begin position="1003"/>
        <end position="1040"/>
    </location>
</feature>
<dbReference type="Proteomes" id="UP000014064">
    <property type="component" value="Unassembled WGS sequence"/>
</dbReference>
<dbReference type="KEGG" id="wic:J056_002523"/>
<keyword evidence="4 8" id="KW-0812">Transmembrane</keyword>
<dbReference type="InterPro" id="IPR006042">
    <property type="entry name" value="Xan_ur_permease"/>
</dbReference>
<evidence type="ECO:0000256" key="4">
    <source>
        <dbReference type="ARBA" id="ARBA00022692"/>
    </source>
</evidence>
<dbReference type="NCBIfam" id="TIGR00801">
    <property type="entry name" value="ncs2"/>
    <property type="match status" value="1"/>
</dbReference>
<gene>
    <name evidence="9" type="ORF">J056_002523</name>
</gene>
<comment type="similarity">
    <text evidence="2">Belongs to the nucleobase:cation symporter-2 (NCS2) (TC 2.A.40) family.</text>
</comment>
<dbReference type="Pfam" id="PF00860">
    <property type="entry name" value="Xan_ur_permease"/>
    <property type="match status" value="1"/>
</dbReference>
<comment type="subcellular location">
    <subcellularLocation>
        <location evidence="1">Membrane</location>
        <topology evidence="1">Multi-pass membrane protein</topology>
    </subcellularLocation>
</comment>
<evidence type="ECO:0000256" key="2">
    <source>
        <dbReference type="ARBA" id="ARBA00008821"/>
    </source>
</evidence>
<dbReference type="InterPro" id="IPR036259">
    <property type="entry name" value="MFS_trans_sf"/>
</dbReference>
<evidence type="ECO:0000313" key="10">
    <source>
        <dbReference type="Proteomes" id="UP000014064"/>
    </source>
</evidence>
<proteinExistence type="inferred from homology"/>
<dbReference type="RefSeq" id="XP_009270063.1">
    <property type="nucleotide sequence ID" value="XM_009271788.1"/>
</dbReference>
<dbReference type="STRING" id="1299270.R9AAP1"/>
<evidence type="ECO:0000256" key="5">
    <source>
        <dbReference type="ARBA" id="ARBA00022989"/>
    </source>
</evidence>
<feature type="compositionally biased region" description="Polar residues" evidence="7">
    <location>
        <begin position="1017"/>
        <end position="1040"/>
    </location>
</feature>
<reference evidence="10" key="1">
    <citation type="journal article" date="2013" name="BMC Genomics">
        <title>Genome and transcriptome sequencing of the halophilic fungus Wallemia ichthyophaga: haloadaptations present and absent.</title>
        <authorList>
            <person name="Zajc J."/>
            <person name="Liu Y."/>
            <person name="Dai W."/>
            <person name="Yang Z."/>
            <person name="Hu J."/>
            <person name="Gostincar C."/>
            <person name="Gunde-Cimerman N."/>
        </authorList>
    </citation>
    <scope>NUCLEOTIDE SEQUENCE [LARGE SCALE GENOMIC DNA]</scope>
    <source>
        <strain evidence="10">EXF-994 / CBS 113033</strain>
    </source>
</reference>
<feature type="transmembrane region" description="Helical" evidence="8">
    <location>
        <begin position="371"/>
        <end position="390"/>
    </location>
</feature>
<dbReference type="InterPro" id="IPR006043">
    <property type="entry name" value="NCS2"/>
</dbReference>
<keyword evidence="3" id="KW-0813">Transport</keyword>
<feature type="transmembrane region" description="Helical" evidence="8">
    <location>
        <begin position="157"/>
        <end position="176"/>
    </location>
</feature>
<name>R9AAP1_WALI9</name>
<feature type="transmembrane region" description="Helical" evidence="8">
    <location>
        <begin position="600"/>
        <end position="619"/>
    </location>
</feature>
<keyword evidence="10" id="KW-1185">Reference proteome</keyword>
<evidence type="ECO:0000256" key="1">
    <source>
        <dbReference type="ARBA" id="ARBA00004141"/>
    </source>
</evidence>
<feature type="transmembrane region" description="Helical" evidence="8">
    <location>
        <begin position="572"/>
        <end position="591"/>
    </location>
</feature>
<dbReference type="AlphaFoldDB" id="R9AAP1"/>
<feature type="transmembrane region" description="Helical" evidence="8">
    <location>
        <begin position="877"/>
        <end position="899"/>
    </location>
</feature>
<sequence>MIRRLSVDSSKTNVRAEKGSVLKDENSLQEPVEATSGTYATPFLSLEYSGSINGSLKSTLKSKLGANNSQFGVISSAADLINTILPIFGGLMVDHFGICSSTLVCMFFILLGNVVDSIGATKNHYNAFVAGRIVFGLGQSVLETAQRKLYYPMPNRGLALVFALDLGFVRICNILGKVTALPIANASYYAMTYWTSVIFTGLSLCANIAVVFLMKKVHKIDEKVVFDKNMLKIHKVFLALPSSFFLFAVSWIFQPSVFSTFNKIVADLVKVHYNVSAEQGGFYSALTQVVPVVMTPLGGVFVDLYGRRPQFVPVAAGVYIVVFALIAKTSVHPIIPLILSSLAFSISTISLLASIPLIIHNQKHLALALGIWKSFINCGDVIMSVVVGRVQDITPNQSYVNVIWIFMGVKAWAVVLGVVYIICDRAFFMKIFDRSVKNRLKLECELGCSIFQASKLSWEHEQLSANISRFSCLHVMGSLKRATTKLTSRSGWFGDKSFNYTNLFAPQFPYNLPRRQRKMLRPSPFFSLDSNLPIVLLLIAGLQHALACLAGVITPPMIISQTLNFSNDLQSYMVSASLICSGILSIVQMLHTRIPYTNKYIGTGIVTIVGVSFNTIPVFTSMADRMYSNGTCPNNTDGSRAACPEAYGYFIGTCMLASLFEIGVSLLPATVIKKACPPVVSSTVIIMIACQLLQSSGFSNWSGGDCTENCPSADAPRPLPYGAIEFIGLGFLAVVTILFVEIFGSPFMKSGSLIIALAVGSTVGCACNYCVNKIRDSPAITFLWVHTFKLKVDPPSILPILAVYLINSVEALGDITAASEASRLSVGGSEFDERIQGGILADGLAGILAGAMTQAPMSVFAQNNGIIALTRVANRSAGLVCAGYLILFGVLGKISGVFISIPKPVLGGVTSFLFANVLVSGVRILSRISWQRRDRIILATAWTFAFGVLLVPEWSAHFFRGVDTNGNEALEGWLETIETVVSTPSILGCLVAMSMNLIMPEDVDEESKDASDMEQGINENRNTITEIPSTAQSTQSQLEK</sequence>
<feature type="transmembrane region" description="Helical" evidence="8">
    <location>
        <begin position="646"/>
        <end position="667"/>
    </location>
</feature>
<dbReference type="EMBL" id="KE007244">
    <property type="protein sequence ID" value="EOQ99197.1"/>
    <property type="molecule type" value="Genomic_DNA"/>
</dbReference>
<feature type="transmembrane region" description="Helical" evidence="8">
    <location>
        <begin position="311"/>
        <end position="328"/>
    </location>
</feature>
<dbReference type="OrthoDB" id="1641903at2759"/>
<accession>R9AAP1</accession>
<feature type="transmembrane region" description="Helical" evidence="8">
    <location>
        <begin position="402"/>
        <end position="423"/>
    </location>
</feature>
<feature type="transmembrane region" description="Helical" evidence="8">
    <location>
        <begin position="95"/>
        <end position="115"/>
    </location>
</feature>
<feature type="transmembrane region" description="Helical" evidence="8">
    <location>
        <begin position="719"/>
        <end position="740"/>
    </location>
</feature>
<dbReference type="HOGENOM" id="CLU_292753_0_0_1"/>
<feature type="transmembrane region" description="Helical" evidence="8">
    <location>
        <begin position="525"/>
        <end position="552"/>
    </location>
</feature>
<keyword evidence="6 8" id="KW-0472">Membrane</keyword>
<feature type="transmembrane region" description="Helical" evidence="8">
    <location>
        <begin position="188"/>
        <end position="214"/>
    </location>
</feature>
<feature type="transmembrane region" description="Helical" evidence="8">
    <location>
        <begin position="235"/>
        <end position="253"/>
    </location>
</feature>
<evidence type="ECO:0000256" key="7">
    <source>
        <dbReference type="SAM" id="MobiDB-lite"/>
    </source>
</evidence>
<dbReference type="GO" id="GO:0000324">
    <property type="term" value="C:fungal-type vacuole"/>
    <property type="evidence" value="ECO:0007669"/>
    <property type="project" value="TreeGrafter"/>
</dbReference>
<dbReference type="GO" id="GO:0005886">
    <property type="term" value="C:plasma membrane"/>
    <property type="evidence" value="ECO:0007669"/>
    <property type="project" value="TreeGrafter"/>
</dbReference>
<dbReference type="GO" id="GO:0042907">
    <property type="term" value="F:xanthine transmembrane transporter activity"/>
    <property type="evidence" value="ECO:0007669"/>
    <property type="project" value="TreeGrafter"/>
</dbReference>
<dbReference type="SUPFAM" id="SSF103473">
    <property type="entry name" value="MFS general substrate transporter"/>
    <property type="match status" value="1"/>
</dbReference>
<evidence type="ECO:0000313" key="9">
    <source>
        <dbReference type="EMBL" id="EOQ99197.1"/>
    </source>
</evidence>
<evidence type="ECO:0000256" key="3">
    <source>
        <dbReference type="ARBA" id="ARBA00022448"/>
    </source>
</evidence>
<dbReference type="GeneID" id="20375475"/>
<protein>
    <submittedName>
        <fullName evidence="9">Putative purine permease</fullName>
    </submittedName>
</protein>
<dbReference type="PANTHER" id="PTHR42810">
    <property type="entry name" value="PURINE PERMEASE C1399.01C-RELATED"/>
    <property type="match status" value="1"/>
</dbReference>
<feature type="transmembrane region" description="Helical" evidence="8">
    <location>
        <begin position="334"/>
        <end position="359"/>
    </location>
</feature>
<dbReference type="PANTHER" id="PTHR42810:SF2">
    <property type="entry name" value="PURINE PERMEASE C1399.01C-RELATED"/>
    <property type="match status" value="1"/>
</dbReference>
<dbReference type="InterPro" id="IPR005829">
    <property type="entry name" value="Sugar_transporter_CS"/>
</dbReference>
<feature type="transmembrane region" description="Helical" evidence="8">
    <location>
        <begin position="282"/>
        <end position="304"/>
    </location>
</feature>
<dbReference type="InterPro" id="IPR011701">
    <property type="entry name" value="MFS"/>
</dbReference>
<evidence type="ECO:0000256" key="8">
    <source>
        <dbReference type="SAM" id="Phobius"/>
    </source>
</evidence>
<evidence type="ECO:0000256" key="6">
    <source>
        <dbReference type="ARBA" id="ARBA00023136"/>
    </source>
</evidence>
<feature type="transmembrane region" description="Helical" evidence="8">
    <location>
        <begin position="905"/>
        <end position="925"/>
    </location>
</feature>
<dbReference type="Gene3D" id="1.20.1250.20">
    <property type="entry name" value="MFS general substrate transporter like domains"/>
    <property type="match status" value="2"/>
</dbReference>
<dbReference type="PROSITE" id="PS00216">
    <property type="entry name" value="SUGAR_TRANSPORT_1"/>
    <property type="match status" value="1"/>
</dbReference>
<dbReference type="PROSITE" id="PS01116">
    <property type="entry name" value="XANTH_URACIL_PERMASE"/>
    <property type="match status" value="1"/>
</dbReference>
<organism evidence="9 10">
    <name type="scientific">Wallemia ichthyophaga (strain EXF-994 / CBS 113033)</name>
    <dbReference type="NCBI Taxonomy" id="1299270"/>
    <lineage>
        <taxon>Eukaryota</taxon>
        <taxon>Fungi</taxon>
        <taxon>Dikarya</taxon>
        <taxon>Basidiomycota</taxon>
        <taxon>Wallemiomycotina</taxon>
        <taxon>Wallemiomycetes</taxon>
        <taxon>Wallemiales</taxon>
        <taxon>Wallemiaceae</taxon>
        <taxon>Wallemia</taxon>
    </lineage>
</organism>
<dbReference type="Pfam" id="PF07690">
    <property type="entry name" value="MFS_1"/>
    <property type="match status" value="1"/>
</dbReference>